<dbReference type="GO" id="GO:0005737">
    <property type="term" value="C:cytoplasm"/>
    <property type="evidence" value="ECO:0007669"/>
    <property type="project" value="UniProtKB-SubCell"/>
</dbReference>
<name>A0A1F6BRY5_9BACT</name>
<accession>A0A1F6BRY5</accession>
<protein>
    <recommendedName>
        <fullName evidence="12">UDP-N-acetylglucosamine 1-carboxyvinyltransferase</fullName>
        <ecNumber evidence="12">2.5.1.7</ecNumber>
    </recommendedName>
    <alternativeName>
        <fullName evidence="12">Enoylpyruvate transferase</fullName>
    </alternativeName>
    <alternativeName>
        <fullName evidence="12">UDP-N-acetylglucosamine enolpyruvyl transferase</fullName>
        <shortName evidence="12">EPT</shortName>
    </alternativeName>
</protein>
<feature type="binding site" evidence="12">
    <location>
        <position position="90"/>
    </location>
    <ligand>
        <name>UDP-N-acetyl-alpha-D-glucosamine</name>
        <dbReference type="ChEBI" id="CHEBI:57705"/>
    </ligand>
</feature>
<comment type="subcellular location">
    <subcellularLocation>
        <location evidence="1 12">Cytoplasm</location>
    </subcellularLocation>
</comment>
<evidence type="ECO:0000256" key="5">
    <source>
        <dbReference type="ARBA" id="ARBA00022679"/>
    </source>
</evidence>
<evidence type="ECO:0000256" key="6">
    <source>
        <dbReference type="ARBA" id="ARBA00022960"/>
    </source>
</evidence>
<keyword evidence="7 12" id="KW-0573">Peptidoglycan synthesis</keyword>
<dbReference type="PANTHER" id="PTHR43783">
    <property type="entry name" value="UDP-N-ACETYLGLUCOSAMINE 1-CARBOXYVINYLTRANSFERASE"/>
    <property type="match status" value="1"/>
</dbReference>
<comment type="similarity">
    <text evidence="10 12">Belongs to the EPSP synthase family. MurA subfamily.</text>
</comment>
<feature type="binding site" evidence="12">
    <location>
        <begin position="21"/>
        <end position="22"/>
    </location>
    <ligand>
        <name>phosphoenolpyruvate</name>
        <dbReference type="ChEBI" id="CHEBI:58702"/>
    </ligand>
</feature>
<dbReference type="Gene3D" id="3.65.10.10">
    <property type="entry name" value="Enolpyruvate transferase domain"/>
    <property type="match status" value="2"/>
</dbReference>
<comment type="caution">
    <text evidence="14">The sequence shown here is derived from an EMBL/GenBank/DDBJ whole genome shotgun (WGS) entry which is preliminary data.</text>
</comment>
<keyword evidence="8 12" id="KW-0131">Cell cycle</keyword>
<dbReference type="UniPathway" id="UPA00219"/>
<comment type="caution">
    <text evidence="12">Lacks conserved residue(s) required for the propagation of feature annotation.</text>
</comment>
<dbReference type="SUPFAM" id="SSF55205">
    <property type="entry name" value="EPT/RTPC-like"/>
    <property type="match status" value="1"/>
</dbReference>
<dbReference type="EC" id="2.5.1.7" evidence="12"/>
<evidence type="ECO:0000256" key="8">
    <source>
        <dbReference type="ARBA" id="ARBA00023306"/>
    </source>
</evidence>
<feature type="domain" description="Enolpyruvate transferase" evidence="13">
    <location>
        <begin position="5"/>
        <end position="418"/>
    </location>
</feature>
<evidence type="ECO:0000259" key="13">
    <source>
        <dbReference type="Pfam" id="PF00275"/>
    </source>
</evidence>
<evidence type="ECO:0000256" key="10">
    <source>
        <dbReference type="ARBA" id="ARBA00038367"/>
    </source>
</evidence>
<dbReference type="InterPro" id="IPR005750">
    <property type="entry name" value="UDP_GlcNAc_COvinyl_MurA"/>
</dbReference>
<evidence type="ECO:0000256" key="9">
    <source>
        <dbReference type="ARBA" id="ARBA00023316"/>
    </source>
</evidence>
<comment type="function">
    <text evidence="12">Cell wall formation. Adds enolpyruvyl to UDP-N-acetylglucosamine.</text>
</comment>
<evidence type="ECO:0000256" key="11">
    <source>
        <dbReference type="ARBA" id="ARBA00047527"/>
    </source>
</evidence>
<dbReference type="NCBIfam" id="TIGR01072">
    <property type="entry name" value="murA"/>
    <property type="match status" value="1"/>
</dbReference>
<dbReference type="GO" id="GO:0008760">
    <property type="term" value="F:UDP-N-acetylglucosamine 1-carboxyvinyltransferase activity"/>
    <property type="evidence" value="ECO:0007669"/>
    <property type="project" value="UniProtKB-UniRule"/>
</dbReference>
<sequence>MKFIVKGRQPLKGEIKLAGAKNAATKLLVASMLSEETSILENFPLIGDTAITIGLCEELGSEVLKDGNTVSIKTPVIKSTEVRSLTRRNRLPILALGPLLARKGVAEVPVVGGDKIGARPVDIHLEALKKLGAEITVSDNSYRATAPNGLHGAEIALRFPSVGATENALLASVLAKGETVIRNAALEPEIMDLIKFLQKMGGIIELGADRIIRIEGVGRLRGVKHRIMPDRNEAVSFAVLAIATDGDIFVKDAIQEHLITFLNTLRRVGGDYEVKDDGIRFWRAGELKSTKIETNTHPGFMTDWQQPLAILLTQAEGLSEIHETIYEDRFGYAKDLNLMGANIKVTRDCHDANCRFAGKFPHGAEILGPTPLRGAHLEVPDLRAGMAHLTAALIAEGESEISGVEEIDRGYERIDERLKYLGANVKRVD</sequence>
<feature type="active site" description="Proton donor" evidence="12">
    <location>
        <position position="114"/>
    </location>
</feature>
<dbReference type="InterPro" id="IPR036968">
    <property type="entry name" value="Enolpyruvate_Tfrase_sf"/>
</dbReference>
<dbReference type="Pfam" id="PF00275">
    <property type="entry name" value="EPSP_synthase"/>
    <property type="match status" value="1"/>
</dbReference>
<comment type="catalytic activity">
    <reaction evidence="11 12">
        <text>phosphoenolpyruvate + UDP-N-acetyl-alpha-D-glucosamine = UDP-N-acetyl-3-O-(1-carboxyvinyl)-alpha-D-glucosamine + phosphate</text>
        <dbReference type="Rhea" id="RHEA:18681"/>
        <dbReference type="ChEBI" id="CHEBI:43474"/>
        <dbReference type="ChEBI" id="CHEBI:57705"/>
        <dbReference type="ChEBI" id="CHEBI:58702"/>
        <dbReference type="ChEBI" id="CHEBI:68483"/>
        <dbReference type="EC" id="2.5.1.7"/>
    </reaction>
</comment>
<dbReference type="PANTHER" id="PTHR43783:SF1">
    <property type="entry name" value="UDP-N-ACETYLGLUCOSAMINE 1-CARBOXYVINYLTRANSFERASE"/>
    <property type="match status" value="1"/>
</dbReference>
<evidence type="ECO:0000256" key="2">
    <source>
        <dbReference type="ARBA" id="ARBA00004752"/>
    </source>
</evidence>
<keyword evidence="4 12" id="KW-0132">Cell division</keyword>
<dbReference type="GO" id="GO:0071555">
    <property type="term" value="P:cell wall organization"/>
    <property type="evidence" value="ECO:0007669"/>
    <property type="project" value="UniProtKB-KW"/>
</dbReference>
<evidence type="ECO:0000256" key="7">
    <source>
        <dbReference type="ARBA" id="ARBA00022984"/>
    </source>
</evidence>
<evidence type="ECO:0000256" key="4">
    <source>
        <dbReference type="ARBA" id="ARBA00022618"/>
    </source>
</evidence>
<dbReference type="InterPro" id="IPR001986">
    <property type="entry name" value="Enolpyruvate_Tfrase_dom"/>
</dbReference>
<dbReference type="GO" id="GO:0051301">
    <property type="term" value="P:cell division"/>
    <property type="evidence" value="ECO:0007669"/>
    <property type="project" value="UniProtKB-KW"/>
</dbReference>
<evidence type="ECO:0000313" key="15">
    <source>
        <dbReference type="Proteomes" id="UP000179324"/>
    </source>
</evidence>
<evidence type="ECO:0000256" key="3">
    <source>
        <dbReference type="ARBA" id="ARBA00022490"/>
    </source>
</evidence>
<evidence type="ECO:0000256" key="1">
    <source>
        <dbReference type="ARBA" id="ARBA00004496"/>
    </source>
</evidence>
<reference evidence="14 15" key="1">
    <citation type="journal article" date="2016" name="Nat. Commun.">
        <title>Thousands of microbial genomes shed light on interconnected biogeochemical processes in an aquifer system.</title>
        <authorList>
            <person name="Anantharaman K."/>
            <person name="Brown C.T."/>
            <person name="Hug L.A."/>
            <person name="Sharon I."/>
            <person name="Castelle C.J."/>
            <person name="Probst A.J."/>
            <person name="Thomas B.C."/>
            <person name="Singh A."/>
            <person name="Wilkins M.J."/>
            <person name="Karaoz U."/>
            <person name="Brodie E.L."/>
            <person name="Williams K.H."/>
            <person name="Hubbard S.S."/>
            <person name="Banfield J.F."/>
        </authorList>
    </citation>
    <scope>NUCLEOTIDE SEQUENCE [LARGE SCALE GENOMIC DNA]</scope>
</reference>
<dbReference type="NCBIfam" id="NF006873">
    <property type="entry name" value="PRK09369.1"/>
    <property type="match status" value="1"/>
</dbReference>
<dbReference type="GO" id="GO:0009252">
    <property type="term" value="P:peptidoglycan biosynthetic process"/>
    <property type="evidence" value="ECO:0007669"/>
    <property type="project" value="UniProtKB-UniRule"/>
</dbReference>
<dbReference type="GO" id="GO:0019277">
    <property type="term" value="P:UDP-N-acetylgalactosamine biosynthetic process"/>
    <property type="evidence" value="ECO:0007669"/>
    <property type="project" value="InterPro"/>
</dbReference>
<keyword evidence="9 12" id="KW-0961">Cell wall biogenesis/degradation</keyword>
<keyword evidence="5 12" id="KW-0808">Transferase</keyword>
<dbReference type="InterPro" id="IPR013792">
    <property type="entry name" value="RNA3'P_cycl/enolpyr_Trfase_a/b"/>
</dbReference>
<dbReference type="InterPro" id="IPR050068">
    <property type="entry name" value="MurA_subfamily"/>
</dbReference>
<comment type="pathway">
    <text evidence="2 12">Cell wall biogenesis; peptidoglycan biosynthesis.</text>
</comment>
<dbReference type="HAMAP" id="MF_00111">
    <property type="entry name" value="MurA"/>
    <property type="match status" value="1"/>
</dbReference>
<gene>
    <name evidence="12" type="primary">murA</name>
    <name evidence="14" type="ORF">A2127_00100</name>
</gene>
<dbReference type="CDD" id="cd01555">
    <property type="entry name" value="UdpNAET"/>
    <property type="match status" value="1"/>
</dbReference>
<feature type="binding site" evidence="12">
    <location>
        <position position="303"/>
    </location>
    <ligand>
        <name>UDP-N-acetyl-alpha-D-glucosamine</name>
        <dbReference type="ChEBI" id="CHEBI:57705"/>
    </ligand>
</feature>
<feature type="binding site" evidence="12">
    <location>
        <position position="325"/>
    </location>
    <ligand>
        <name>UDP-N-acetyl-alpha-D-glucosamine</name>
        <dbReference type="ChEBI" id="CHEBI:57705"/>
    </ligand>
</feature>
<evidence type="ECO:0000256" key="12">
    <source>
        <dbReference type="HAMAP-Rule" id="MF_00111"/>
    </source>
</evidence>
<evidence type="ECO:0000313" key="14">
    <source>
        <dbReference type="EMBL" id="OGG39593.1"/>
    </source>
</evidence>
<organism evidence="14 15">
    <name type="scientific">Candidatus Jorgensenbacteria bacterium GWC1_48_12</name>
    <dbReference type="NCBI Taxonomy" id="1798469"/>
    <lineage>
        <taxon>Bacteria</taxon>
        <taxon>Candidatus Joergenseniibacteriota</taxon>
    </lineage>
</organism>
<dbReference type="GO" id="GO:0008360">
    <property type="term" value="P:regulation of cell shape"/>
    <property type="evidence" value="ECO:0007669"/>
    <property type="project" value="UniProtKB-KW"/>
</dbReference>
<dbReference type="AlphaFoldDB" id="A0A1F6BRY5"/>
<dbReference type="EMBL" id="MFKI01000006">
    <property type="protein sequence ID" value="OGG39593.1"/>
    <property type="molecule type" value="Genomic_DNA"/>
</dbReference>
<keyword evidence="6 12" id="KW-0133">Cell shape</keyword>
<keyword evidence="3 12" id="KW-0963">Cytoplasm</keyword>
<proteinExistence type="inferred from homology"/>
<dbReference type="Proteomes" id="UP000179324">
    <property type="component" value="Unassembled WGS sequence"/>
</dbReference>